<dbReference type="SUPFAM" id="SSF51735">
    <property type="entry name" value="NAD(P)-binding Rossmann-fold domains"/>
    <property type="match status" value="1"/>
</dbReference>
<feature type="domain" description="D-isomer specific 2-hydroxyacid dehydrogenase NAD-binding" evidence="3">
    <location>
        <begin position="107"/>
        <end position="277"/>
    </location>
</feature>
<organism evidence="4 5">
    <name type="scientific">Nakamurella leprariae</name>
    <dbReference type="NCBI Taxonomy" id="2803911"/>
    <lineage>
        <taxon>Bacteria</taxon>
        <taxon>Bacillati</taxon>
        <taxon>Actinomycetota</taxon>
        <taxon>Actinomycetes</taxon>
        <taxon>Nakamurellales</taxon>
        <taxon>Nakamurellaceae</taxon>
        <taxon>Nakamurella</taxon>
    </lineage>
</organism>
<evidence type="ECO:0000259" key="3">
    <source>
        <dbReference type="Pfam" id="PF02826"/>
    </source>
</evidence>
<dbReference type="Proteomes" id="UP000663792">
    <property type="component" value="Unassembled WGS sequence"/>
</dbReference>
<dbReference type="PANTHER" id="PTHR10996:SF178">
    <property type="entry name" value="2-HYDROXYACID DEHYDROGENASE YGL185C-RELATED"/>
    <property type="match status" value="1"/>
</dbReference>
<gene>
    <name evidence="4" type="ORF">JL106_14880</name>
</gene>
<keyword evidence="2" id="KW-0520">NAD</keyword>
<evidence type="ECO:0000256" key="2">
    <source>
        <dbReference type="ARBA" id="ARBA00023027"/>
    </source>
</evidence>
<dbReference type="SUPFAM" id="SSF52283">
    <property type="entry name" value="Formate/glycerate dehydrogenase catalytic domain-like"/>
    <property type="match status" value="1"/>
</dbReference>
<comment type="caution">
    <text evidence="4">The sequence shown here is derived from an EMBL/GenBank/DDBJ whole genome shotgun (WGS) entry which is preliminary data.</text>
</comment>
<dbReference type="InterPro" id="IPR050223">
    <property type="entry name" value="D-isomer_2-hydroxyacid_DH"/>
</dbReference>
<evidence type="ECO:0000313" key="4">
    <source>
        <dbReference type="EMBL" id="MBM9468567.1"/>
    </source>
</evidence>
<dbReference type="InterPro" id="IPR006140">
    <property type="entry name" value="D-isomer_DH_NAD-bd"/>
</dbReference>
<dbReference type="RefSeq" id="WP_205261519.1">
    <property type="nucleotide sequence ID" value="NZ_JAERWK010000019.1"/>
</dbReference>
<proteinExistence type="predicted"/>
<dbReference type="PANTHER" id="PTHR10996">
    <property type="entry name" value="2-HYDROXYACID DEHYDROGENASE-RELATED"/>
    <property type="match status" value="1"/>
</dbReference>
<evidence type="ECO:0000313" key="5">
    <source>
        <dbReference type="Proteomes" id="UP000663792"/>
    </source>
</evidence>
<dbReference type="InterPro" id="IPR029753">
    <property type="entry name" value="D-isomer_DH_CS"/>
</dbReference>
<reference evidence="4" key="1">
    <citation type="submission" date="2021-01" db="EMBL/GenBank/DDBJ databases">
        <title>YIM 132084 draft genome.</title>
        <authorList>
            <person name="An D."/>
        </authorList>
    </citation>
    <scope>NUCLEOTIDE SEQUENCE</scope>
    <source>
        <strain evidence="4">YIM 132084</strain>
    </source>
</reference>
<dbReference type="PROSITE" id="PS00671">
    <property type="entry name" value="D_2_HYDROXYACID_DH_3"/>
    <property type="match status" value="1"/>
</dbReference>
<dbReference type="CDD" id="cd12166">
    <property type="entry name" value="2-Hacid_dh_7"/>
    <property type="match status" value="1"/>
</dbReference>
<dbReference type="EMBL" id="JAERWK010000019">
    <property type="protein sequence ID" value="MBM9468567.1"/>
    <property type="molecule type" value="Genomic_DNA"/>
</dbReference>
<dbReference type="FunFam" id="3.40.50.720:FF:000593">
    <property type="entry name" value="Dihydrofolate reductase"/>
    <property type="match status" value="1"/>
</dbReference>
<accession>A0A939C2Y3</accession>
<evidence type="ECO:0000256" key="1">
    <source>
        <dbReference type="ARBA" id="ARBA00023002"/>
    </source>
</evidence>
<keyword evidence="5" id="KW-1185">Reference proteome</keyword>
<dbReference type="Gene3D" id="3.40.50.720">
    <property type="entry name" value="NAD(P)-binding Rossmann-like Domain"/>
    <property type="match status" value="2"/>
</dbReference>
<dbReference type="GO" id="GO:0005829">
    <property type="term" value="C:cytosol"/>
    <property type="evidence" value="ECO:0007669"/>
    <property type="project" value="TreeGrafter"/>
</dbReference>
<dbReference type="GO" id="GO:0016618">
    <property type="term" value="F:hydroxypyruvate reductase [NAD(P)H] activity"/>
    <property type="evidence" value="ECO:0007669"/>
    <property type="project" value="TreeGrafter"/>
</dbReference>
<dbReference type="AlphaFoldDB" id="A0A939C2Y3"/>
<dbReference type="GO" id="GO:0030267">
    <property type="term" value="F:glyoxylate reductase (NADPH) activity"/>
    <property type="evidence" value="ECO:0007669"/>
    <property type="project" value="TreeGrafter"/>
</dbReference>
<protein>
    <submittedName>
        <fullName evidence="4">2-hydroxyacid dehydrogenase</fullName>
    </submittedName>
</protein>
<keyword evidence="1" id="KW-0560">Oxidoreductase</keyword>
<dbReference type="InterPro" id="IPR036291">
    <property type="entry name" value="NAD(P)-bd_dom_sf"/>
</dbReference>
<name>A0A939C2Y3_9ACTN</name>
<dbReference type="Pfam" id="PF02826">
    <property type="entry name" value="2-Hacid_dh_C"/>
    <property type="match status" value="1"/>
</dbReference>
<dbReference type="GO" id="GO:0051287">
    <property type="term" value="F:NAD binding"/>
    <property type="evidence" value="ECO:0007669"/>
    <property type="project" value="InterPro"/>
</dbReference>
<sequence length="316" mass="33733">MIVTVPRQDVLDGVGDAPDGHEYRVWDLQSPAADVLGADDAARIGMVLWPYPAPNIEKSLLTTLPELRLVQVMTAGYEGVADLLPDGVGLANARGAHATSTAEFAVTLVLAKLRGIDRWIRNAAEGRWRSERRPSLADRSVLVVGAGSIGSAIHDRLVPFEVTVTRVGTTARDDERGHVHAASELFDLLPDHQVVILIAPQTPETTGLVDARFLAAMPDGALLVNVARGPLVVTDDLLAAVRSGRVEAALDVTDPEPLPADHPLWHEPGVIIAPHVGGFSTAGPPRMHRVLREQIEAFAAGAPSPNLVVPPRERRG</sequence>